<dbReference type="AlphaFoldDB" id="A0A4S8L1E0"/>
<keyword evidence="2" id="KW-1185">Reference proteome</keyword>
<dbReference type="OrthoDB" id="2682201at2759"/>
<accession>A0A4S8L1E0</accession>
<proteinExistence type="predicted"/>
<dbReference type="Proteomes" id="UP000297245">
    <property type="component" value="Unassembled WGS sequence"/>
</dbReference>
<organism evidence="1 2">
    <name type="scientific">Dendrothele bispora (strain CBS 962.96)</name>
    <dbReference type="NCBI Taxonomy" id="1314807"/>
    <lineage>
        <taxon>Eukaryota</taxon>
        <taxon>Fungi</taxon>
        <taxon>Dikarya</taxon>
        <taxon>Basidiomycota</taxon>
        <taxon>Agaricomycotina</taxon>
        <taxon>Agaricomycetes</taxon>
        <taxon>Agaricomycetidae</taxon>
        <taxon>Agaricales</taxon>
        <taxon>Agaricales incertae sedis</taxon>
        <taxon>Dendrothele</taxon>
    </lineage>
</organism>
<protein>
    <submittedName>
        <fullName evidence="1">Uncharacterized protein</fullName>
    </submittedName>
</protein>
<name>A0A4S8L1E0_DENBC</name>
<evidence type="ECO:0000313" key="1">
    <source>
        <dbReference type="EMBL" id="THU82229.1"/>
    </source>
</evidence>
<dbReference type="EMBL" id="ML179748">
    <property type="protein sequence ID" value="THU82229.1"/>
    <property type="molecule type" value="Genomic_DNA"/>
</dbReference>
<reference evidence="1 2" key="1">
    <citation type="journal article" date="2019" name="Nat. Ecol. Evol.">
        <title>Megaphylogeny resolves global patterns of mushroom evolution.</title>
        <authorList>
            <person name="Varga T."/>
            <person name="Krizsan K."/>
            <person name="Foldi C."/>
            <person name="Dima B."/>
            <person name="Sanchez-Garcia M."/>
            <person name="Sanchez-Ramirez S."/>
            <person name="Szollosi G.J."/>
            <person name="Szarkandi J.G."/>
            <person name="Papp V."/>
            <person name="Albert L."/>
            <person name="Andreopoulos W."/>
            <person name="Angelini C."/>
            <person name="Antonin V."/>
            <person name="Barry K.W."/>
            <person name="Bougher N.L."/>
            <person name="Buchanan P."/>
            <person name="Buyck B."/>
            <person name="Bense V."/>
            <person name="Catcheside P."/>
            <person name="Chovatia M."/>
            <person name="Cooper J."/>
            <person name="Damon W."/>
            <person name="Desjardin D."/>
            <person name="Finy P."/>
            <person name="Geml J."/>
            <person name="Haridas S."/>
            <person name="Hughes K."/>
            <person name="Justo A."/>
            <person name="Karasinski D."/>
            <person name="Kautmanova I."/>
            <person name="Kiss B."/>
            <person name="Kocsube S."/>
            <person name="Kotiranta H."/>
            <person name="LaButti K.M."/>
            <person name="Lechner B.E."/>
            <person name="Liimatainen K."/>
            <person name="Lipzen A."/>
            <person name="Lukacs Z."/>
            <person name="Mihaltcheva S."/>
            <person name="Morgado L.N."/>
            <person name="Niskanen T."/>
            <person name="Noordeloos M.E."/>
            <person name="Ohm R.A."/>
            <person name="Ortiz-Santana B."/>
            <person name="Ovrebo C."/>
            <person name="Racz N."/>
            <person name="Riley R."/>
            <person name="Savchenko A."/>
            <person name="Shiryaev A."/>
            <person name="Soop K."/>
            <person name="Spirin V."/>
            <person name="Szebenyi C."/>
            <person name="Tomsovsky M."/>
            <person name="Tulloss R.E."/>
            <person name="Uehling J."/>
            <person name="Grigoriev I.V."/>
            <person name="Vagvolgyi C."/>
            <person name="Papp T."/>
            <person name="Martin F.M."/>
            <person name="Miettinen O."/>
            <person name="Hibbett D.S."/>
            <person name="Nagy L.G."/>
        </authorList>
    </citation>
    <scope>NUCLEOTIDE SEQUENCE [LARGE SCALE GENOMIC DNA]</scope>
    <source>
        <strain evidence="1 2">CBS 962.96</strain>
    </source>
</reference>
<evidence type="ECO:0000313" key="2">
    <source>
        <dbReference type="Proteomes" id="UP000297245"/>
    </source>
</evidence>
<gene>
    <name evidence="1" type="ORF">K435DRAFT_872530</name>
</gene>
<sequence>MCLSSPSSQSPMGLTTVPFDVAAYTTYFLDDIVDVANLALVTDHKELIRCRVLPRINMVLSLFVSCPGDFLEKMGLWDCVVTGSCAVWVGLLQRSNNSPPTRVSQSTPMDGLNWRPQSLDLLVDDRHVEDICAYFRMHGCASITIEPFAVSTDRCNRYKRTCVHAVDSPWRKSSSVVTELLHCEDATQKRVRIIHLRPIPSALYIHLVSSPTSLDMTAFSSTTWLCLYPRLFQQRIVWFRELGEYTHYTSNIRWARFKHRGFRPTVTNLSSPTSCVGCPTLWRTLADSDSIGTCQYRLADFKRGGNMISQHTQQRFVSIRMCSLAWRFSERCLNSKCRESTKVLSGAPRNRFGVREMGQPQPRTRALTGNTEQYIDGMLFDTSDESLTVVPIPFLSKSNTSAAMDDLAINTLLDNIPHALYSPARYRFCVSADTRRNIRVIIIAIQDGDGQVGRLLTVKQQISTSRIVPCTNDDVEQYRGIVLYFISLYD</sequence>